<accession>A0A1K1PBB6</accession>
<evidence type="ECO:0000313" key="2">
    <source>
        <dbReference type="Proteomes" id="UP000183461"/>
    </source>
</evidence>
<protein>
    <submittedName>
        <fullName evidence="1">Uncharacterized protein</fullName>
    </submittedName>
</protein>
<dbReference type="AlphaFoldDB" id="A0A1K1PBB6"/>
<gene>
    <name evidence="1" type="ORF">SAMN02910280_2623</name>
</gene>
<dbReference type="RefSeq" id="WP_072300840.1">
    <property type="nucleotide sequence ID" value="NZ_FPIP01000008.1"/>
</dbReference>
<dbReference type="Proteomes" id="UP000183461">
    <property type="component" value="Unassembled WGS sequence"/>
</dbReference>
<sequence length="279" mass="31807">MPQLNISVFLKKLSDCLNEYSTQSATFNLLFNFITYNTDKYGFDFSNKKISNIMNGIEDIPENVRNAANDPNVIKAIKEGVKNIVVPSLRYPLIDDLMYTYGELIQADSSISPKTKERLLTLINGDDICEALSELFLYVLNIPFKKHDEFRELYYCSSAFTHDNNSNLLSVFKQQYGNFIDLDKGSDKKLAVDKTYKLTMNCSLESVFVLGSYMTNIAFKYSDKECTASTSCANWISQSELDNFLSAGNKTFTMVFKVLNVCDDNKCQIHIYLIGELYK</sequence>
<name>A0A1K1PBB6_RUMFL</name>
<proteinExistence type="predicted"/>
<evidence type="ECO:0000313" key="1">
    <source>
        <dbReference type="EMBL" id="SFW45064.1"/>
    </source>
</evidence>
<reference evidence="1 2" key="1">
    <citation type="submission" date="2016-11" db="EMBL/GenBank/DDBJ databases">
        <authorList>
            <person name="Jaros S."/>
            <person name="Januszkiewicz K."/>
            <person name="Wedrychowicz H."/>
        </authorList>
    </citation>
    <scope>NUCLEOTIDE SEQUENCE [LARGE SCALE GENOMIC DNA]</scope>
    <source>
        <strain evidence="1 2">YL228</strain>
    </source>
</reference>
<dbReference type="EMBL" id="FPIP01000008">
    <property type="protein sequence ID" value="SFW45064.1"/>
    <property type="molecule type" value="Genomic_DNA"/>
</dbReference>
<organism evidence="1 2">
    <name type="scientific">Ruminococcus flavefaciens</name>
    <dbReference type="NCBI Taxonomy" id="1265"/>
    <lineage>
        <taxon>Bacteria</taxon>
        <taxon>Bacillati</taxon>
        <taxon>Bacillota</taxon>
        <taxon>Clostridia</taxon>
        <taxon>Eubacteriales</taxon>
        <taxon>Oscillospiraceae</taxon>
        <taxon>Ruminococcus</taxon>
    </lineage>
</organism>